<dbReference type="Proteomes" id="UP000708208">
    <property type="component" value="Unassembled WGS sequence"/>
</dbReference>
<dbReference type="PROSITE" id="PS50002">
    <property type="entry name" value="SH3"/>
    <property type="match status" value="1"/>
</dbReference>
<reference evidence="10" key="1">
    <citation type="submission" date="2021-06" db="EMBL/GenBank/DDBJ databases">
        <authorList>
            <person name="Hodson N. C."/>
            <person name="Mongue J. A."/>
            <person name="Jaron S. K."/>
        </authorList>
    </citation>
    <scope>NUCLEOTIDE SEQUENCE</scope>
</reference>
<evidence type="ECO:0000313" key="11">
    <source>
        <dbReference type="Proteomes" id="UP000708208"/>
    </source>
</evidence>
<dbReference type="SMART" id="SM00324">
    <property type="entry name" value="RhoGAP"/>
    <property type="match status" value="1"/>
</dbReference>
<protein>
    <recommendedName>
        <fullName evidence="12">SLIT-ROBO Rho GTPase-activating protein 1-like</fullName>
    </recommendedName>
</protein>
<keyword evidence="11" id="KW-1185">Reference proteome</keyword>
<evidence type="ECO:0000256" key="4">
    <source>
        <dbReference type="PROSITE-ProRule" id="PRU00192"/>
    </source>
</evidence>
<feature type="compositionally biased region" description="Low complexity" evidence="6">
    <location>
        <begin position="1223"/>
        <end position="1234"/>
    </location>
</feature>
<keyword evidence="1 4" id="KW-0728">SH3 domain</keyword>
<dbReference type="FunFam" id="2.30.30.40:FF:000136">
    <property type="entry name" value="Rho GTPase activating protein 4"/>
    <property type="match status" value="1"/>
</dbReference>
<dbReference type="GO" id="GO:0005096">
    <property type="term" value="F:GTPase activator activity"/>
    <property type="evidence" value="ECO:0007669"/>
    <property type="project" value="UniProtKB-KW"/>
</dbReference>
<dbReference type="PROSITE" id="PS51741">
    <property type="entry name" value="F_BAR"/>
    <property type="match status" value="1"/>
</dbReference>
<evidence type="ECO:0000256" key="1">
    <source>
        <dbReference type="ARBA" id="ARBA00022443"/>
    </source>
</evidence>
<feature type="region of interest" description="Disordered" evidence="6">
    <location>
        <begin position="1063"/>
        <end position="1126"/>
    </location>
</feature>
<dbReference type="OrthoDB" id="5981864at2759"/>
<dbReference type="EMBL" id="CAJVCH010176989">
    <property type="protein sequence ID" value="CAG7729346.1"/>
    <property type="molecule type" value="Genomic_DNA"/>
</dbReference>
<feature type="compositionally biased region" description="Basic and acidic residues" evidence="6">
    <location>
        <begin position="1109"/>
        <end position="1124"/>
    </location>
</feature>
<keyword evidence="3 5" id="KW-0175">Coiled coil</keyword>
<evidence type="ECO:0000256" key="2">
    <source>
        <dbReference type="ARBA" id="ARBA00022468"/>
    </source>
</evidence>
<sequence length="1331" mass="149597">MFQCIVQPKNGWTPGFSRQNMKEVFPDLRFQLQEQLRCLDSRVETQASLTYELQDFFRRRAEVELECSRSLDKLAKTLAFRQKELKTKRDQWHLFSVSNCWQQLISETKKQSKEHAVLADIYNTHVTSRLSYVSDDLQRIYKQCKEVGIEAHEELLKVLHELHTSTKTFHAYHAECKQAEAKLKVVEGQKAKLELAIPKEKIERSKKIRLVDKEIQKRKSKYTDARIKALKAKNEYILCMDAANAAVQKYFVDDLSDLIDCMDLGFYQCIARAINMYLSSQDHMKKSLQSNMDSLNKCISSLDSRLDKQKFLEANNSAFIMPKKFEFQAPIVKGEEDVSEPPELESTGMIRQELEQRLLQLHRRLDTLRTESDELWKTLETAESSLLEMLTTKDYDSSTYFDDVNKPKQPEALTLKIRADRHETDEFHLSKFHDYMLSTNRIARLQAKYDHIRKVLGETDQGGSSPALAQTLAGGPQPARKVRRKRIGQLQISGIPRLFGGSLEEYLEVMNQDIPLVMKSCIRVINLYGLHHQGIFRVSGSQVEINNFKDAFERGDDPLADVNDASDINSVAGVLKLYLRELREPLFPIVYFEQFMELAQLESKQVFVSKMKDLVKSLPRVVFIVLRYLFAFLNHLSEFSDENMMDPYNLAICFGPTLVPVPEDKDQVFSSDMGSQVQYQNQVNELIKNVIIYNEDIFPQDGGIIYEKYISKEPDEGDVGDAPTDQSQDEMDSEICPSEDDSVFLKEKDISLNIFGKSEFLEAIAQFDFMARSKREVSFKKGDLVTLYSQVSGDWWKGSVNGIDGLVPDKYIMLKIRDEDKDRLEVAGVSKEEFAHHRNRTASDSFLSTQPKQLSISLSPSLQGGENRRMLGVKCPSPASPQSFLGVSGESLASTSPESPSEFGTIEKEPNWAKAHTTQASTHPPPTSSATLGVGHSHATPTRSMSIAVPIASSTPIASGNIHEVHQRSMSVTEERFLGQSNRKDSVLDEKAPVKPARAEARQGRDTVTRCMKIQKYFQSIDNDDAPSIVDLSLYHHQELTKSTLEKDNQIAKTQHLHILKSPGKTRSLDYSSSPYKLEHSNSVGGRTLSQGHADPHLTKNSSTAHNKSKSEDLVRGNNNKERPNFQSNIQFWEQRSRLGSGHTPDLVMDLPVAVSSSAAGDVLHSGEDTSAPFPDDSSPSSSVKSDSPNSSGAESPDSVVMTAAECFAKANQCTLKKNQQCPSSHPESSPASSLLGHNFHTPLELDGTVTSQEEIMSDAASSRSSNINTCFPGAKTQINLFETKDIKVGIAKPQVKVKPQVLKKPSFPAQLIEKNERKSPTPPPGSSHFN</sequence>
<feature type="region of interest" description="Disordered" evidence="6">
    <location>
        <begin position="979"/>
        <end position="1003"/>
    </location>
</feature>
<dbReference type="FunFam" id="1.10.555.10:FF:000026">
    <property type="entry name" value="Rho GTPase activating protein 4"/>
    <property type="match status" value="1"/>
</dbReference>
<feature type="compositionally biased region" description="Polar residues" evidence="6">
    <location>
        <begin position="1069"/>
        <end position="1091"/>
    </location>
</feature>
<organism evidence="10 11">
    <name type="scientific">Allacma fusca</name>
    <dbReference type="NCBI Taxonomy" id="39272"/>
    <lineage>
        <taxon>Eukaryota</taxon>
        <taxon>Metazoa</taxon>
        <taxon>Ecdysozoa</taxon>
        <taxon>Arthropoda</taxon>
        <taxon>Hexapoda</taxon>
        <taxon>Collembola</taxon>
        <taxon>Symphypleona</taxon>
        <taxon>Sminthuridae</taxon>
        <taxon>Allacma</taxon>
    </lineage>
</organism>
<feature type="domain" description="Rho-GAP" evidence="8">
    <location>
        <begin position="501"/>
        <end position="698"/>
    </location>
</feature>
<feature type="compositionally biased region" description="Pro residues" evidence="6">
    <location>
        <begin position="1321"/>
        <end position="1331"/>
    </location>
</feature>
<feature type="region of interest" description="Disordered" evidence="6">
    <location>
        <begin position="857"/>
        <end position="940"/>
    </location>
</feature>
<dbReference type="CDD" id="cd11809">
    <property type="entry name" value="SH3_srGAP"/>
    <property type="match status" value="1"/>
</dbReference>
<feature type="compositionally biased region" description="Polar residues" evidence="6">
    <location>
        <begin position="880"/>
        <end position="899"/>
    </location>
</feature>
<dbReference type="Pfam" id="PF00620">
    <property type="entry name" value="RhoGAP"/>
    <property type="match status" value="1"/>
</dbReference>
<dbReference type="InterPro" id="IPR051627">
    <property type="entry name" value="SLIT-ROBO_RhoGAP"/>
</dbReference>
<dbReference type="Pfam" id="PF00018">
    <property type="entry name" value="SH3_1"/>
    <property type="match status" value="1"/>
</dbReference>
<dbReference type="PANTHER" id="PTHR14166">
    <property type="entry name" value="SLIT-ROBO RHO GTPASE ACTIVATING PROTEIN"/>
    <property type="match status" value="1"/>
</dbReference>
<dbReference type="CDD" id="cd07656">
    <property type="entry name" value="F-BAR_srGAP"/>
    <property type="match status" value="1"/>
</dbReference>
<dbReference type="InterPro" id="IPR001060">
    <property type="entry name" value="FCH_dom"/>
</dbReference>
<evidence type="ECO:0000256" key="3">
    <source>
        <dbReference type="ARBA" id="ARBA00023054"/>
    </source>
</evidence>
<dbReference type="InterPro" id="IPR031160">
    <property type="entry name" value="F_BAR_dom"/>
</dbReference>
<feature type="region of interest" description="Disordered" evidence="6">
    <location>
        <begin position="1301"/>
        <end position="1331"/>
    </location>
</feature>
<feature type="domain" description="SH3" evidence="7">
    <location>
        <begin position="758"/>
        <end position="817"/>
    </location>
</feature>
<dbReference type="GO" id="GO:0007165">
    <property type="term" value="P:signal transduction"/>
    <property type="evidence" value="ECO:0007669"/>
    <property type="project" value="InterPro"/>
</dbReference>
<dbReference type="InterPro" id="IPR000198">
    <property type="entry name" value="RhoGAP_dom"/>
</dbReference>
<dbReference type="Pfam" id="PF00611">
    <property type="entry name" value="FCH"/>
    <property type="match status" value="1"/>
</dbReference>
<feature type="region of interest" description="Disordered" evidence="6">
    <location>
        <begin position="1219"/>
        <end position="1239"/>
    </location>
</feature>
<feature type="compositionally biased region" description="Low complexity" evidence="6">
    <location>
        <begin position="1169"/>
        <end position="1192"/>
    </location>
</feature>
<evidence type="ECO:0000259" key="7">
    <source>
        <dbReference type="PROSITE" id="PS50002"/>
    </source>
</evidence>
<dbReference type="PROSITE" id="PS50238">
    <property type="entry name" value="RHOGAP"/>
    <property type="match status" value="1"/>
</dbReference>
<feature type="domain" description="F-BAR" evidence="9">
    <location>
        <begin position="14"/>
        <end position="307"/>
    </location>
</feature>
<dbReference type="CDD" id="cd04383">
    <property type="entry name" value="RhoGAP_srGAP"/>
    <property type="match status" value="1"/>
</dbReference>
<dbReference type="InterPro" id="IPR001452">
    <property type="entry name" value="SH3_domain"/>
</dbReference>
<proteinExistence type="predicted"/>
<evidence type="ECO:0008006" key="12">
    <source>
        <dbReference type="Google" id="ProtNLM"/>
    </source>
</evidence>
<evidence type="ECO:0000256" key="6">
    <source>
        <dbReference type="SAM" id="MobiDB-lite"/>
    </source>
</evidence>
<name>A0A8J2K6V6_9HEXA</name>
<evidence type="ECO:0000259" key="9">
    <source>
        <dbReference type="PROSITE" id="PS51741"/>
    </source>
</evidence>
<dbReference type="SMART" id="SM00326">
    <property type="entry name" value="SH3"/>
    <property type="match status" value="1"/>
</dbReference>
<dbReference type="FunFam" id="1.20.1270.60:FF:000094">
    <property type="entry name" value="SLIT-ROBO Rho GTPase-activating 2 protein"/>
    <property type="match status" value="1"/>
</dbReference>
<feature type="region of interest" description="Disordered" evidence="6">
    <location>
        <begin position="1163"/>
        <end position="1198"/>
    </location>
</feature>
<comment type="caution">
    <text evidence="10">The sequence shown here is derived from an EMBL/GenBank/DDBJ whole genome shotgun (WGS) entry which is preliminary data.</text>
</comment>
<dbReference type="SMART" id="SM00055">
    <property type="entry name" value="FCH"/>
    <property type="match status" value="1"/>
</dbReference>
<gene>
    <name evidence="10" type="ORF">AFUS01_LOCUS18069</name>
</gene>
<accession>A0A8J2K6V6</accession>
<feature type="region of interest" description="Disordered" evidence="6">
    <location>
        <begin position="459"/>
        <end position="480"/>
    </location>
</feature>
<evidence type="ECO:0000313" key="10">
    <source>
        <dbReference type="EMBL" id="CAG7729346.1"/>
    </source>
</evidence>
<evidence type="ECO:0000259" key="8">
    <source>
        <dbReference type="PROSITE" id="PS50238"/>
    </source>
</evidence>
<feature type="region of interest" description="Disordered" evidence="6">
    <location>
        <begin position="713"/>
        <end position="735"/>
    </location>
</feature>
<keyword evidence="2" id="KW-0343">GTPase activation</keyword>
<evidence type="ECO:0000256" key="5">
    <source>
        <dbReference type="PROSITE-ProRule" id="PRU01077"/>
    </source>
</evidence>